<sequence length="646" mass="69716">MHCPCARSPLPLPSSRDRAPAHKLSKGSKDMQMGAGGRQANPSSPGLPSLLPLFPSQIPHIPRGCGSLYSFPSPSPSNGAIVEGLAGLDVHLLSTFMQYFLPALLTRPSVPPPAPHTCQGLAPCLPEEGQVNTSGPRLPCAILHPTSGGSSAAMDGIFCALPLSLLLLLQSCGVWGAPPQPRGTLCRTKPTDLVFIIDSSRSVRPQEFEKVKVFLSRVIEGLDVGPNSTRVGVINYASAVKNEFSLKTHQTKAGLLQAVQRIEPLSTGTMTGLAIQFAISRAFSDTEGARLRSPNINKVAIVVTDGRPQDGVQDVSARARQAGIEIFAIGVGRVDMHTLRQIASEPLDDHVDYVESYSVIEKLTHKFQEAFCVVSDLCATGDHDCEQICISTPGSYKCACKEGFTLNNDGKTCSACSGGSGSALDLVFLIDGSKSVRPENFELVKKFINQIVESLEVSEKQAQVGLVQYSSSVRQEFPLGQFKNKKDIKAAVKKMAYMEKGTMTGQALKYLVDSSFSIANGARPGVPKVGIVFTDGRSQDYITDAAKKAKDLGFRMFAVGVGNAVEDELREIASEPVAEHYFYTADFRTISNIGKKLQMKICVEEDPCECKSIVKFQTKVEELINTLQQKLEAVAKRIEALENKII</sequence>
<dbReference type="Pfam" id="PF00092">
    <property type="entry name" value="VWA"/>
    <property type="match status" value="2"/>
</dbReference>
<evidence type="ECO:0000313" key="14">
    <source>
        <dbReference type="Ensembl" id="ENSGALP00010019047.1"/>
    </source>
</evidence>
<keyword evidence="2" id="KW-0964">Secreted</keyword>
<reference evidence="14" key="2">
    <citation type="submission" date="2025-08" db="UniProtKB">
        <authorList>
            <consortium name="Ensembl"/>
        </authorList>
    </citation>
    <scope>IDENTIFICATION</scope>
    <source>
        <strain evidence="14">broiler</strain>
    </source>
</reference>
<keyword evidence="5" id="KW-0677">Repeat</keyword>
<dbReference type="InterPro" id="IPR002035">
    <property type="entry name" value="VWF_A"/>
</dbReference>
<evidence type="ECO:0000256" key="4">
    <source>
        <dbReference type="ARBA" id="ARBA00022729"/>
    </source>
</evidence>
<dbReference type="PROSITE" id="PS01186">
    <property type="entry name" value="EGF_2"/>
    <property type="match status" value="1"/>
</dbReference>
<dbReference type="FunFam" id="3.40.50.410:FF:000018">
    <property type="entry name" value="Matrilin 1"/>
    <property type="match status" value="1"/>
</dbReference>
<keyword evidence="7" id="KW-0325">Glycoprotein</keyword>
<dbReference type="SMART" id="SM00327">
    <property type="entry name" value="VWA"/>
    <property type="match status" value="2"/>
</dbReference>
<dbReference type="InterPro" id="IPR001881">
    <property type="entry name" value="EGF-like_Ca-bd_dom"/>
</dbReference>
<dbReference type="FunFam" id="2.10.25.10:FF:000408">
    <property type="entry name" value="Cartilage matrix protein"/>
    <property type="match status" value="1"/>
</dbReference>
<keyword evidence="4" id="KW-0732">Signal</keyword>
<dbReference type="Pfam" id="PF10393">
    <property type="entry name" value="Matrilin_ccoil"/>
    <property type="match status" value="1"/>
</dbReference>
<dbReference type="FunFam" id="3.40.50.410:FF:000004">
    <property type="entry name" value="collagen alpha-6(VI) chain"/>
    <property type="match status" value="1"/>
</dbReference>
<dbReference type="Pfam" id="PF14670">
    <property type="entry name" value="FXa_inhibition"/>
    <property type="match status" value="1"/>
</dbReference>
<dbReference type="GO" id="GO:0003429">
    <property type="term" value="P:growth plate cartilage chondrocyte morphogenesis"/>
    <property type="evidence" value="ECO:0007669"/>
    <property type="project" value="Ensembl"/>
</dbReference>
<dbReference type="GO" id="GO:0030500">
    <property type="term" value="P:regulation of bone mineralization"/>
    <property type="evidence" value="ECO:0007669"/>
    <property type="project" value="Ensembl"/>
</dbReference>
<accession>A0A8V0YE02</accession>
<evidence type="ECO:0000256" key="2">
    <source>
        <dbReference type="ARBA" id="ARBA00022525"/>
    </source>
</evidence>
<evidence type="ECO:0000259" key="13">
    <source>
        <dbReference type="PROSITE" id="PS50234"/>
    </source>
</evidence>
<evidence type="ECO:0000256" key="6">
    <source>
        <dbReference type="ARBA" id="ARBA00023157"/>
    </source>
</evidence>
<dbReference type="SMART" id="SM01279">
    <property type="entry name" value="Matrilin_ccoil"/>
    <property type="match status" value="1"/>
</dbReference>
<dbReference type="GO" id="GO:0031012">
    <property type="term" value="C:extracellular matrix"/>
    <property type="evidence" value="ECO:0007669"/>
    <property type="project" value="Ensembl"/>
</dbReference>
<dbReference type="AlphaFoldDB" id="A0A8V0YE02"/>
<dbReference type="Gene3D" id="1.20.5.30">
    <property type="match status" value="1"/>
</dbReference>
<reference evidence="14" key="1">
    <citation type="submission" date="2020-11" db="EMBL/GenBank/DDBJ databases">
        <title>Gallus gallus (Chicken) genome, bGalGal1, GRCg7b, maternal haplotype autosomes + Z &amp; W.</title>
        <authorList>
            <person name="Warren W."/>
            <person name="Formenti G."/>
            <person name="Fedrigo O."/>
            <person name="Haase B."/>
            <person name="Mountcastle J."/>
            <person name="Balacco J."/>
            <person name="Tracey A."/>
            <person name="Schneider V."/>
            <person name="Okimoto R."/>
            <person name="Cheng H."/>
            <person name="Hawken R."/>
            <person name="Howe K."/>
            <person name="Jarvis E.D."/>
        </authorList>
    </citation>
    <scope>NUCLEOTIDE SEQUENCE [LARGE SCALE GENOMIC DNA]</scope>
    <source>
        <strain evidence="14">Broiler</strain>
    </source>
</reference>
<evidence type="ECO:0000256" key="9">
    <source>
        <dbReference type="ARBA" id="ARBA00093641"/>
    </source>
</evidence>
<evidence type="ECO:0000256" key="5">
    <source>
        <dbReference type="ARBA" id="ARBA00022737"/>
    </source>
</evidence>
<dbReference type="PANTHER" id="PTHR24020">
    <property type="entry name" value="COLLAGEN ALPHA"/>
    <property type="match status" value="1"/>
</dbReference>
<evidence type="ECO:0000256" key="7">
    <source>
        <dbReference type="ARBA" id="ARBA00023180"/>
    </source>
</evidence>
<evidence type="ECO:0000256" key="12">
    <source>
        <dbReference type="SAM" id="MobiDB-lite"/>
    </source>
</evidence>
<dbReference type="SMART" id="SM00181">
    <property type="entry name" value="EGF"/>
    <property type="match status" value="1"/>
</dbReference>
<feature type="coiled-coil region" evidence="11">
    <location>
        <begin position="617"/>
        <end position="644"/>
    </location>
</feature>
<evidence type="ECO:0000256" key="8">
    <source>
        <dbReference type="ARBA" id="ARBA00093320"/>
    </source>
</evidence>
<dbReference type="PANTHER" id="PTHR24020:SF16">
    <property type="entry name" value="CARTILAGE MATRIX PROTEIN"/>
    <property type="match status" value="1"/>
</dbReference>
<feature type="domain" description="VWFA" evidence="13">
    <location>
        <begin position="425"/>
        <end position="597"/>
    </location>
</feature>
<dbReference type="PRINTS" id="PR00453">
    <property type="entry name" value="VWFADOMAIN"/>
</dbReference>
<organism evidence="14 15">
    <name type="scientific">Gallus gallus</name>
    <name type="common">Chicken</name>
    <dbReference type="NCBI Taxonomy" id="9031"/>
    <lineage>
        <taxon>Eukaryota</taxon>
        <taxon>Metazoa</taxon>
        <taxon>Chordata</taxon>
        <taxon>Craniata</taxon>
        <taxon>Vertebrata</taxon>
        <taxon>Euteleostomi</taxon>
        <taxon>Archelosauria</taxon>
        <taxon>Archosauria</taxon>
        <taxon>Dinosauria</taxon>
        <taxon>Saurischia</taxon>
        <taxon>Theropoda</taxon>
        <taxon>Coelurosauria</taxon>
        <taxon>Aves</taxon>
        <taxon>Neognathae</taxon>
        <taxon>Galloanserae</taxon>
        <taxon>Galliformes</taxon>
        <taxon>Phasianidae</taxon>
        <taxon>Phasianinae</taxon>
        <taxon>Gallus</taxon>
    </lineage>
</organism>
<evidence type="ECO:0000313" key="15">
    <source>
        <dbReference type="Proteomes" id="UP000000539"/>
    </source>
</evidence>
<dbReference type="SUPFAM" id="SSF58002">
    <property type="entry name" value="Chicken cartilage matrix protein"/>
    <property type="match status" value="1"/>
</dbReference>
<evidence type="ECO:0000256" key="3">
    <source>
        <dbReference type="ARBA" id="ARBA00022536"/>
    </source>
</evidence>
<keyword evidence="11" id="KW-0175">Coiled coil</keyword>
<dbReference type="InterPro" id="IPR019466">
    <property type="entry name" value="Matrilin_CC_trimer"/>
</dbReference>
<evidence type="ECO:0000256" key="1">
    <source>
        <dbReference type="ARBA" id="ARBA00004613"/>
    </source>
</evidence>
<proteinExistence type="predicted"/>
<dbReference type="InterPro" id="IPR036337">
    <property type="entry name" value="Matrilin_CC_sf"/>
</dbReference>
<feature type="domain" description="VWFA" evidence="13">
    <location>
        <begin position="192"/>
        <end position="367"/>
    </location>
</feature>
<dbReference type="GO" id="GO:0005576">
    <property type="term" value="C:extracellular region"/>
    <property type="evidence" value="ECO:0007669"/>
    <property type="project" value="UniProtKB-SubCell"/>
</dbReference>
<keyword evidence="6" id="KW-1015">Disulfide bond</keyword>
<dbReference type="GeneTree" id="ENSGT00940000159638"/>
<dbReference type="SUPFAM" id="SSF53300">
    <property type="entry name" value="vWA-like"/>
    <property type="match status" value="2"/>
</dbReference>
<feature type="region of interest" description="Disordered" evidence="12">
    <location>
        <begin position="1"/>
        <end position="47"/>
    </location>
</feature>
<dbReference type="InterPro" id="IPR000742">
    <property type="entry name" value="EGF"/>
</dbReference>
<keyword evidence="3" id="KW-0245">EGF-like domain</keyword>
<evidence type="ECO:0000256" key="10">
    <source>
        <dbReference type="ARBA" id="ARBA00093674"/>
    </source>
</evidence>
<keyword evidence="15" id="KW-1185">Reference proteome</keyword>
<dbReference type="Ensembl" id="ENSGALT00010032257.1">
    <property type="protein sequence ID" value="ENSGALP00010019047.1"/>
    <property type="gene ID" value="ENSGALG00010013397.1"/>
</dbReference>
<dbReference type="Gene3D" id="3.40.50.410">
    <property type="entry name" value="von Willebrand factor, type A domain"/>
    <property type="match status" value="2"/>
</dbReference>
<dbReference type="PROSITE" id="PS50234">
    <property type="entry name" value="VWFA"/>
    <property type="match status" value="2"/>
</dbReference>
<comment type="subcellular location">
    <subcellularLocation>
        <location evidence="1">Secreted</location>
    </subcellularLocation>
</comment>
<name>A0A8V0YE02_CHICK</name>
<gene>
    <name evidence="14" type="primary">MATN1</name>
</gene>
<dbReference type="InterPro" id="IPR050525">
    <property type="entry name" value="ECM_Assembly_Org"/>
</dbReference>
<reference evidence="14" key="3">
    <citation type="submission" date="2025-09" db="UniProtKB">
        <authorList>
            <consortium name="Ensembl"/>
        </authorList>
    </citation>
    <scope>IDENTIFICATION</scope>
    <source>
        <strain evidence="14">broiler</strain>
    </source>
</reference>
<dbReference type="InterPro" id="IPR036465">
    <property type="entry name" value="vWFA_dom_sf"/>
</dbReference>
<protein>
    <recommendedName>
        <fullName evidence="9">Matrilin-1</fullName>
    </recommendedName>
    <alternativeName>
        <fullName evidence="10">Cartilage matrix protein</fullName>
    </alternativeName>
</protein>
<dbReference type="Gene3D" id="2.10.25.10">
    <property type="entry name" value="Laminin"/>
    <property type="match status" value="1"/>
</dbReference>
<dbReference type="CDD" id="cd01475">
    <property type="entry name" value="vWA_Matrilin"/>
    <property type="match status" value="1"/>
</dbReference>
<dbReference type="GO" id="GO:0005509">
    <property type="term" value="F:calcium ion binding"/>
    <property type="evidence" value="ECO:0007669"/>
    <property type="project" value="InterPro"/>
</dbReference>
<comment type="function">
    <text evidence="8">A major component of the extracellular matrix of non-articular cartilage. Binds to type 2 collagens and forms long concatenated protein networks as part of the extracellular matrix. Required for the network-like organization and bundling of collagen fibrils surrounding chondrocytes in the zones of maturation and hypertrophy. Required for mechanotransduction and adaption to mechanical loading in cartilage chondrocytes, resulting in an increase in expression of the extracellular matrix components ACAN and COL2A1. Acts as a moderator of angiogenesis in response to injury.</text>
</comment>
<dbReference type="OrthoDB" id="6022609at2759"/>
<dbReference type="Proteomes" id="UP000000539">
    <property type="component" value="Chromosome 23"/>
</dbReference>
<dbReference type="FunCoup" id="A0A8V0YE02">
    <property type="interactions" value="32"/>
</dbReference>
<dbReference type="SMART" id="SM00179">
    <property type="entry name" value="EGF_CA"/>
    <property type="match status" value="1"/>
</dbReference>
<evidence type="ECO:0000256" key="11">
    <source>
        <dbReference type="SAM" id="Coils"/>
    </source>
</evidence>